<evidence type="ECO:0000256" key="1">
    <source>
        <dbReference type="SAM" id="Phobius"/>
    </source>
</evidence>
<dbReference type="AlphaFoldDB" id="D7FHR8"/>
<organism evidence="2 3">
    <name type="scientific">Ectocarpus siliculosus</name>
    <name type="common">Brown alga</name>
    <name type="synonym">Conferva siliculosa</name>
    <dbReference type="NCBI Taxonomy" id="2880"/>
    <lineage>
        <taxon>Eukaryota</taxon>
        <taxon>Sar</taxon>
        <taxon>Stramenopiles</taxon>
        <taxon>Ochrophyta</taxon>
        <taxon>PX clade</taxon>
        <taxon>Phaeophyceae</taxon>
        <taxon>Ectocarpales</taxon>
        <taxon>Ectocarpaceae</taxon>
        <taxon>Ectocarpus</taxon>
    </lineage>
</organism>
<accession>D7FHR8</accession>
<gene>
    <name evidence="2" type="ORF">Esi_0110_0058</name>
</gene>
<dbReference type="OrthoDB" id="202063at2759"/>
<name>D7FHR8_ECTSI</name>
<protein>
    <submittedName>
        <fullName evidence="2">Uncharacterized protein</fullName>
    </submittedName>
</protein>
<keyword evidence="3" id="KW-1185">Reference proteome</keyword>
<evidence type="ECO:0000313" key="2">
    <source>
        <dbReference type="EMBL" id="CBJ28623.1"/>
    </source>
</evidence>
<dbReference type="EMBL" id="FN649760">
    <property type="protein sequence ID" value="CBJ28623.1"/>
    <property type="molecule type" value="Genomic_DNA"/>
</dbReference>
<reference evidence="2 3" key="1">
    <citation type="journal article" date="2010" name="Nature">
        <title>The Ectocarpus genome and the independent evolution of multicellularity in brown algae.</title>
        <authorList>
            <person name="Cock J.M."/>
            <person name="Sterck L."/>
            <person name="Rouze P."/>
            <person name="Scornet D."/>
            <person name="Allen A.E."/>
            <person name="Amoutzias G."/>
            <person name="Anthouard V."/>
            <person name="Artiguenave F."/>
            <person name="Aury J.M."/>
            <person name="Badger J.H."/>
            <person name="Beszteri B."/>
            <person name="Billiau K."/>
            <person name="Bonnet E."/>
            <person name="Bothwell J.H."/>
            <person name="Bowler C."/>
            <person name="Boyen C."/>
            <person name="Brownlee C."/>
            <person name="Carrano C.J."/>
            <person name="Charrier B."/>
            <person name="Cho G.Y."/>
            <person name="Coelho S.M."/>
            <person name="Collen J."/>
            <person name="Corre E."/>
            <person name="Da Silva C."/>
            <person name="Delage L."/>
            <person name="Delaroque N."/>
            <person name="Dittami S.M."/>
            <person name="Doulbeau S."/>
            <person name="Elias M."/>
            <person name="Farnham G."/>
            <person name="Gachon C.M."/>
            <person name="Gschloessl B."/>
            <person name="Heesch S."/>
            <person name="Jabbari K."/>
            <person name="Jubin C."/>
            <person name="Kawai H."/>
            <person name="Kimura K."/>
            <person name="Kloareg B."/>
            <person name="Kupper F.C."/>
            <person name="Lang D."/>
            <person name="Le Bail A."/>
            <person name="Leblanc C."/>
            <person name="Lerouge P."/>
            <person name="Lohr M."/>
            <person name="Lopez P.J."/>
            <person name="Martens C."/>
            <person name="Maumus F."/>
            <person name="Michel G."/>
            <person name="Miranda-Saavedra D."/>
            <person name="Morales J."/>
            <person name="Moreau H."/>
            <person name="Motomura T."/>
            <person name="Nagasato C."/>
            <person name="Napoli C.A."/>
            <person name="Nelson D.R."/>
            <person name="Nyvall-Collen P."/>
            <person name="Peters A.F."/>
            <person name="Pommier C."/>
            <person name="Potin P."/>
            <person name="Poulain J."/>
            <person name="Quesneville H."/>
            <person name="Read B."/>
            <person name="Rensing S.A."/>
            <person name="Ritter A."/>
            <person name="Rousvoal S."/>
            <person name="Samanta M."/>
            <person name="Samson G."/>
            <person name="Schroeder D.C."/>
            <person name="Segurens B."/>
            <person name="Strittmatter M."/>
            <person name="Tonon T."/>
            <person name="Tregear J.W."/>
            <person name="Valentin K."/>
            <person name="von Dassow P."/>
            <person name="Yamagishi T."/>
            <person name="Van de Peer Y."/>
            <person name="Wincker P."/>
        </authorList>
    </citation>
    <scope>NUCLEOTIDE SEQUENCE [LARGE SCALE GENOMIC DNA]</scope>
    <source>
        <strain evidence="3">Ec32 / CCAP1310/4</strain>
    </source>
</reference>
<dbReference type="eggNOG" id="ENOG502QQTP">
    <property type="taxonomic scope" value="Eukaryota"/>
</dbReference>
<proteinExistence type="predicted"/>
<keyword evidence="1" id="KW-0812">Transmembrane</keyword>
<keyword evidence="1" id="KW-0472">Membrane</keyword>
<keyword evidence="1" id="KW-1133">Transmembrane helix</keyword>
<sequence length="290" mass="32366">MSRHRQQMPQTSIVVGGADQFGALVVSNAKQLVKRHPVISVSWVVGLLVSTLASGYTPSTTAMQNYENKMIGLDDESVMRAQGEMVYWDDIYRRSKGMFWTCNEQCTANRKEFERRRKTYLDLNKAYLKGEADAKSELGIFSEDGVEETRDLFWRKVSGGKQFAKRATMWDAMFVGIGTMTRRDEGLASIVARIAFRFVVNLTMGLFMAVFQFLFSMWTVIWSYQPDPLSTLAFAAMAALGAVSMLATWLLGLAAVGVTGVYTVAKLAETAQIEAARQQGQDPRRGHPPV</sequence>
<feature type="transmembrane region" description="Helical" evidence="1">
    <location>
        <begin position="233"/>
        <end position="256"/>
    </location>
</feature>
<feature type="transmembrane region" description="Helical" evidence="1">
    <location>
        <begin position="198"/>
        <end position="221"/>
    </location>
</feature>
<dbReference type="InParanoid" id="D7FHR8"/>
<dbReference type="Proteomes" id="UP000002630">
    <property type="component" value="Unassembled WGS sequence"/>
</dbReference>
<evidence type="ECO:0000313" key="3">
    <source>
        <dbReference type="Proteomes" id="UP000002630"/>
    </source>
</evidence>